<keyword evidence="1" id="KW-0732">Signal</keyword>
<organism evidence="2 3">
    <name type="scientific">Candidatus Phaeomarinibacter ectocarpi</name>
    <dbReference type="NCBI Taxonomy" id="1458461"/>
    <lineage>
        <taxon>Bacteria</taxon>
        <taxon>Pseudomonadati</taxon>
        <taxon>Pseudomonadota</taxon>
        <taxon>Alphaproteobacteria</taxon>
        <taxon>Hyphomicrobiales</taxon>
        <taxon>Parvibaculaceae</taxon>
        <taxon>Candidatus Phaeomarinibacter</taxon>
    </lineage>
</organism>
<sequence>MTKFAKFAAISAVAAFVYAGPAQAEDLDFLLINASSADIIEFQVSDPGDDYWTDNLIPSGYVLPAGNEIEVLIADGQSNCNYDIRAVWDDGSEYVEYDSDLCDLGEWEFTD</sequence>
<dbReference type="Proteomes" id="UP000032160">
    <property type="component" value="Chromosome I"/>
</dbReference>
<feature type="chain" id="PRO_5004958283" evidence="1">
    <location>
        <begin position="25"/>
        <end position="111"/>
    </location>
</feature>
<dbReference type="KEGG" id="pect:BN1012_Phect1155"/>
<protein>
    <submittedName>
        <fullName evidence="2">Uncharacterized protein</fullName>
    </submittedName>
</protein>
<evidence type="ECO:0000313" key="2">
    <source>
        <dbReference type="EMBL" id="CDO59369.1"/>
    </source>
</evidence>
<dbReference type="RefSeq" id="WP_043950044.1">
    <property type="nucleotide sequence ID" value="NZ_HG966617.1"/>
</dbReference>
<accession>X5MEQ2</accession>
<dbReference type="HOGENOM" id="CLU_139214_2_0_5"/>
<dbReference type="OrthoDB" id="4736977at2"/>
<feature type="signal peptide" evidence="1">
    <location>
        <begin position="1"/>
        <end position="24"/>
    </location>
</feature>
<keyword evidence="3" id="KW-1185">Reference proteome</keyword>
<proteinExistence type="predicted"/>
<dbReference type="EMBL" id="HG966617">
    <property type="protein sequence ID" value="CDO59369.1"/>
    <property type="molecule type" value="Genomic_DNA"/>
</dbReference>
<dbReference type="STRING" id="1458461.BN1012_Phect1155"/>
<reference evidence="2 3" key="1">
    <citation type="journal article" date="2014" name="Front. Genet.">
        <title>Genome and metabolic network of "Candidatus Phaeomarinobacter ectocarpi" Ec32, a new candidate genus of Alphaproteobacteria frequently associated with brown algae.</title>
        <authorList>
            <person name="Dittami S.M."/>
            <person name="Barbeyron T."/>
            <person name="Boyen C."/>
            <person name="Cambefort J."/>
            <person name="Collet G."/>
            <person name="Delage L."/>
            <person name="Gobet A."/>
            <person name="Groisillier A."/>
            <person name="Leblanc C."/>
            <person name="Michel G."/>
            <person name="Scornet D."/>
            <person name="Siegel A."/>
            <person name="Tapia J.E."/>
            <person name="Tonon T."/>
        </authorList>
    </citation>
    <scope>NUCLEOTIDE SEQUENCE [LARGE SCALE GENOMIC DNA]</scope>
    <source>
        <strain evidence="2 3">Ec32</strain>
    </source>
</reference>
<evidence type="ECO:0000313" key="3">
    <source>
        <dbReference type="Proteomes" id="UP000032160"/>
    </source>
</evidence>
<dbReference type="AlphaFoldDB" id="X5MEQ2"/>
<gene>
    <name evidence="2" type="ORF">BN1012_Phect1155</name>
</gene>
<name>X5MEQ2_9HYPH</name>
<evidence type="ECO:0000256" key="1">
    <source>
        <dbReference type="SAM" id="SignalP"/>
    </source>
</evidence>